<organism evidence="2 3">
    <name type="scientific">Streptomyces fulvorobeus</name>
    <dbReference type="NCBI Taxonomy" id="284028"/>
    <lineage>
        <taxon>Bacteria</taxon>
        <taxon>Bacillati</taxon>
        <taxon>Actinomycetota</taxon>
        <taxon>Actinomycetes</taxon>
        <taxon>Kitasatosporales</taxon>
        <taxon>Streptomycetaceae</taxon>
        <taxon>Streptomyces</taxon>
    </lineage>
</organism>
<dbReference type="AlphaFoldDB" id="A0A7J0C8C8"/>
<feature type="compositionally biased region" description="Gly residues" evidence="1">
    <location>
        <begin position="71"/>
        <end position="82"/>
    </location>
</feature>
<name>A0A7J0C8C8_9ACTN</name>
<feature type="compositionally biased region" description="Gly residues" evidence="1">
    <location>
        <begin position="29"/>
        <end position="39"/>
    </location>
</feature>
<reference evidence="2 3" key="1">
    <citation type="submission" date="2020-05" db="EMBL/GenBank/DDBJ databases">
        <title>Whole genome shotgun sequence of Streptomyces fulvorobeus NBRC 15897.</title>
        <authorList>
            <person name="Komaki H."/>
            <person name="Tamura T."/>
        </authorList>
    </citation>
    <scope>NUCLEOTIDE SEQUENCE [LARGE SCALE GENOMIC DNA]</scope>
    <source>
        <strain evidence="2 3">NBRC 15897</strain>
    </source>
</reference>
<feature type="region of interest" description="Disordered" evidence="1">
    <location>
        <begin position="1"/>
        <end position="99"/>
    </location>
</feature>
<proteinExistence type="predicted"/>
<sequence length="99" mass="9945">MIRAAARRTTPCRVSGRGAGRGGGRDGEGPPGGTVGAASGGAHAVGTPRIARQFSGPETARNRVRDASGLGHAGGRGTGHRTGYGLVWDTQVGGERRRG</sequence>
<keyword evidence="3" id="KW-1185">Reference proteome</keyword>
<protein>
    <submittedName>
        <fullName evidence="2">Uncharacterized protein</fullName>
    </submittedName>
</protein>
<dbReference type="EMBL" id="BLWC01000001">
    <property type="protein sequence ID" value="GFM98618.1"/>
    <property type="molecule type" value="Genomic_DNA"/>
</dbReference>
<dbReference type="Proteomes" id="UP000498980">
    <property type="component" value="Unassembled WGS sequence"/>
</dbReference>
<evidence type="ECO:0000313" key="3">
    <source>
        <dbReference type="Proteomes" id="UP000498980"/>
    </source>
</evidence>
<comment type="caution">
    <text evidence="2">The sequence shown here is derived from an EMBL/GenBank/DDBJ whole genome shotgun (WGS) entry which is preliminary data.</text>
</comment>
<gene>
    <name evidence="2" type="ORF">Sfulv_34290</name>
</gene>
<evidence type="ECO:0000313" key="2">
    <source>
        <dbReference type="EMBL" id="GFM98618.1"/>
    </source>
</evidence>
<evidence type="ECO:0000256" key="1">
    <source>
        <dbReference type="SAM" id="MobiDB-lite"/>
    </source>
</evidence>
<accession>A0A7J0C8C8</accession>